<comment type="similarity">
    <text evidence="11">Belongs to the polysaccharide monooxygenase AA14 family.</text>
</comment>
<keyword evidence="5 13" id="KW-0732">Signal</keyword>
<feature type="chain" id="PRO_5042021943" description="Lytic polysaccharide monooxygenase" evidence="13">
    <location>
        <begin position="19"/>
        <end position="289"/>
    </location>
</feature>
<keyword evidence="6" id="KW-0560">Oxidoreductase</keyword>
<evidence type="ECO:0000256" key="10">
    <source>
        <dbReference type="ARBA" id="ARBA00023180"/>
    </source>
</evidence>
<dbReference type="PANTHER" id="PTHR36182">
    <property type="entry name" value="PROTEIN, PUTATIVE (AFU_ORTHOLOGUE AFUA_6G10930)-RELATED"/>
    <property type="match status" value="1"/>
</dbReference>
<evidence type="ECO:0000256" key="7">
    <source>
        <dbReference type="ARBA" id="ARBA00023008"/>
    </source>
</evidence>
<evidence type="ECO:0000256" key="5">
    <source>
        <dbReference type="ARBA" id="ARBA00022729"/>
    </source>
</evidence>
<evidence type="ECO:0000256" key="9">
    <source>
        <dbReference type="ARBA" id="ARBA00023157"/>
    </source>
</evidence>
<evidence type="ECO:0000256" key="2">
    <source>
        <dbReference type="ARBA" id="ARBA00004613"/>
    </source>
</evidence>
<evidence type="ECO:0000313" key="15">
    <source>
        <dbReference type="Proteomes" id="UP001212152"/>
    </source>
</evidence>
<accession>A0AAD5TB39</accession>
<comment type="cofactor">
    <cofactor evidence="1">
        <name>Cu(2+)</name>
        <dbReference type="ChEBI" id="CHEBI:29036"/>
    </cofactor>
</comment>
<evidence type="ECO:0000256" key="13">
    <source>
        <dbReference type="SAM" id="SignalP"/>
    </source>
</evidence>
<dbReference type="Gene3D" id="2.70.50.70">
    <property type="match status" value="1"/>
</dbReference>
<gene>
    <name evidence="14" type="ORF">HDU87_001459</name>
</gene>
<evidence type="ECO:0000256" key="4">
    <source>
        <dbReference type="ARBA" id="ARBA00022723"/>
    </source>
</evidence>
<keyword evidence="10" id="KW-0325">Glycoprotein</keyword>
<keyword evidence="3" id="KW-0964">Secreted</keyword>
<keyword evidence="15" id="KW-1185">Reference proteome</keyword>
<dbReference type="Proteomes" id="UP001212152">
    <property type="component" value="Unassembled WGS sequence"/>
</dbReference>
<evidence type="ECO:0008006" key="16">
    <source>
        <dbReference type="Google" id="ProtNLM"/>
    </source>
</evidence>
<evidence type="ECO:0000256" key="6">
    <source>
        <dbReference type="ARBA" id="ARBA00023002"/>
    </source>
</evidence>
<proteinExistence type="inferred from homology"/>
<keyword evidence="4" id="KW-0479">Metal-binding</keyword>
<evidence type="ECO:0000256" key="8">
    <source>
        <dbReference type="ARBA" id="ARBA00023033"/>
    </source>
</evidence>
<comment type="caution">
    <text evidence="14">The sequence shown here is derived from an EMBL/GenBank/DDBJ whole genome shotgun (WGS) entry which is preliminary data.</text>
</comment>
<feature type="signal peptide" evidence="13">
    <location>
        <begin position="1"/>
        <end position="18"/>
    </location>
</feature>
<dbReference type="InterPro" id="IPR054497">
    <property type="entry name" value="LPMO_AA14"/>
</dbReference>
<evidence type="ECO:0000256" key="11">
    <source>
        <dbReference type="ARBA" id="ARBA00046340"/>
    </source>
</evidence>
<feature type="compositionally biased region" description="Basic residues" evidence="12">
    <location>
        <begin position="278"/>
        <end position="289"/>
    </location>
</feature>
<feature type="region of interest" description="Disordered" evidence="12">
    <location>
        <begin position="207"/>
        <end position="289"/>
    </location>
</feature>
<dbReference type="GO" id="GO:0005576">
    <property type="term" value="C:extracellular region"/>
    <property type="evidence" value="ECO:0007669"/>
    <property type="project" value="UniProtKB-SubCell"/>
</dbReference>
<dbReference type="PANTHER" id="PTHR36182:SF1">
    <property type="entry name" value="PROTEIN, PUTATIVE (AFU_ORTHOLOGUE AFUA_6G10930)-RELATED"/>
    <property type="match status" value="1"/>
</dbReference>
<dbReference type="GO" id="GO:0004497">
    <property type="term" value="F:monooxygenase activity"/>
    <property type="evidence" value="ECO:0007669"/>
    <property type="project" value="UniProtKB-KW"/>
</dbReference>
<dbReference type="GO" id="GO:0046872">
    <property type="term" value="F:metal ion binding"/>
    <property type="evidence" value="ECO:0007669"/>
    <property type="project" value="UniProtKB-KW"/>
</dbReference>
<dbReference type="EMBL" id="JADGJQ010000132">
    <property type="protein sequence ID" value="KAJ3167796.1"/>
    <property type="molecule type" value="Genomic_DNA"/>
</dbReference>
<keyword evidence="8" id="KW-0503">Monooxygenase</keyword>
<organism evidence="14 15">
    <name type="scientific">Geranomyces variabilis</name>
    <dbReference type="NCBI Taxonomy" id="109894"/>
    <lineage>
        <taxon>Eukaryota</taxon>
        <taxon>Fungi</taxon>
        <taxon>Fungi incertae sedis</taxon>
        <taxon>Chytridiomycota</taxon>
        <taxon>Chytridiomycota incertae sedis</taxon>
        <taxon>Chytridiomycetes</taxon>
        <taxon>Spizellomycetales</taxon>
        <taxon>Powellomycetaceae</taxon>
        <taxon>Geranomyces</taxon>
    </lineage>
</organism>
<feature type="compositionally biased region" description="Low complexity" evidence="12">
    <location>
        <begin position="240"/>
        <end position="276"/>
    </location>
</feature>
<evidence type="ECO:0000256" key="1">
    <source>
        <dbReference type="ARBA" id="ARBA00001973"/>
    </source>
</evidence>
<evidence type="ECO:0000256" key="12">
    <source>
        <dbReference type="SAM" id="MobiDB-lite"/>
    </source>
</evidence>
<dbReference type="AlphaFoldDB" id="A0AAD5TB39"/>
<evidence type="ECO:0000256" key="3">
    <source>
        <dbReference type="ARBA" id="ARBA00022525"/>
    </source>
</evidence>
<keyword evidence="7" id="KW-0186">Copper</keyword>
<sequence length="289" mass="30310">MRATSIAIALSSFGAASAHMMIHTPGTWGAADDNLETPLNRDTGNWFCHGKTLSDSLGGATTITAGQQFTLPIMCGEANGQGVGNRYKNAPQICTDSSAWHGGGGCGLSIIYKKSPNAGDINDFVMFTTNADCPNKDFPVTFDIPANLPAGEATIAWSWVPNPNNALSEMYMNCFTAEIKSNIKGSITGGIRLKDHLWAVPGARDGDDESRMYKNSLPHGALPIQVSGGGGTIPPPPPKTATTVTKAPAHPTRTAVPSDPTTPVTPSTPITPSTPSKGGKKCHKKPLHY</sequence>
<evidence type="ECO:0000313" key="14">
    <source>
        <dbReference type="EMBL" id="KAJ3167796.1"/>
    </source>
</evidence>
<reference evidence="14" key="1">
    <citation type="submission" date="2020-05" db="EMBL/GenBank/DDBJ databases">
        <title>Phylogenomic resolution of chytrid fungi.</title>
        <authorList>
            <person name="Stajich J.E."/>
            <person name="Amses K."/>
            <person name="Simmons R."/>
            <person name="Seto K."/>
            <person name="Myers J."/>
            <person name="Bonds A."/>
            <person name="Quandt C.A."/>
            <person name="Barry K."/>
            <person name="Liu P."/>
            <person name="Grigoriev I."/>
            <person name="Longcore J.E."/>
            <person name="James T.Y."/>
        </authorList>
    </citation>
    <scope>NUCLEOTIDE SEQUENCE</scope>
    <source>
        <strain evidence="14">JEL0379</strain>
    </source>
</reference>
<keyword evidence="9" id="KW-1015">Disulfide bond</keyword>
<name>A0AAD5TB39_9FUNG</name>
<comment type="subcellular location">
    <subcellularLocation>
        <location evidence="2">Secreted</location>
    </subcellularLocation>
</comment>
<dbReference type="Pfam" id="PF22810">
    <property type="entry name" value="LPMO_AA14"/>
    <property type="match status" value="1"/>
</dbReference>
<protein>
    <recommendedName>
        <fullName evidence="16">Lytic polysaccharide monooxygenase</fullName>
    </recommendedName>
</protein>